<reference evidence="2 3" key="2">
    <citation type="journal article" date="2013" name="Genome Announc.">
        <title>Genome Sequence of Growth-Improving Paenibacillus mucilaginosus Strain KNP414.</title>
        <authorList>
            <person name="Lu J.J."/>
            <person name="Wang J.F."/>
            <person name="Hu X.F."/>
        </authorList>
    </citation>
    <scope>NUCLEOTIDE SEQUENCE [LARGE SCALE GENOMIC DNA]</scope>
    <source>
        <strain evidence="2 3">KNP414</strain>
    </source>
</reference>
<dbReference type="HOGENOM" id="CLU_056336_0_0_9"/>
<dbReference type="KEGG" id="pms:KNP414_03141"/>
<evidence type="ECO:0000259" key="1">
    <source>
        <dbReference type="Pfam" id="PF13228"/>
    </source>
</evidence>
<dbReference type="PATRIC" id="fig|1036673.3.peg.2883"/>
<proteinExistence type="predicted"/>
<sequence length="376" mass="41953">MHEDHSEAHLPKGETIVNGHIPGIQVSRAFHDNYIAPRLASCMSALPYASALVGPGSEVLGFDTSMSRDHDWGPRVLIFIRESDVLQQEKVLAALHKDAPAAFHGFPVHIEQTVVTTVPAYYSGRLGVCPSKVLEGLELLDWLTIPSQTLAELTGGAVFRDDIGELTAARGRLGYYPQDVWLFLMASVWNRIGQEEHLMPRAGFMEDELGAALIASRLLTDVMSLCFLIERRYAPYPKWFGTAFRQLACASELMPQLLAAQQAAAWREREQALAAAYRLVARLHNGLQLTEPLEVEPRLFFDRPFTVIGGGRFAEALISRIGEPALRKLSDFRFGGMDQISDNTDFRLLHQRFPRTPEGKSPLRVFFDHLMQGIGC</sequence>
<dbReference type="AlphaFoldDB" id="F8FB56"/>
<accession>F8FB56</accession>
<dbReference type="EMBL" id="CP002869">
    <property type="protein sequence ID" value="AEI41699.1"/>
    <property type="molecule type" value="Genomic_DNA"/>
</dbReference>
<gene>
    <name evidence="2" type="ordered locus">KNP414_03141</name>
</gene>
<name>F8FB56_PAEMK</name>
<protein>
    <recommendedName>
        <fullName evidence="1">DUF4037 domain-containing protein</fullName>
    </recommendedName>
</protein>
<feature type="domain" description="DUF4037" evidence="1">
    <location>
        <begin position="142"/>
        <end position="240"/>
    </location>
</feature>
<organism evidence="2 3">
    <name type="scientific">Paenibacillus mucilaginosus (strain KNP414)</name>
    <dbReference type="NCBI Taxonomy" id="1036673"/>
    <lineage>
        <taxon>Bacteria</taxon>
        <taxon>Bacillati</taxon>
        <taxon>Bacillota</taxon>
        <taxon>Bacilli</taxon>
        <taxon>Bacillales</taxon>
        <taxon>Paenibacillaceae</taxon>
        <taxon>Paenibacillus</taxon>
    </lineage>
</organism>
<evidence type="ECO:0000313" key="2">
    <source>
        <dbReference type="EMBL" id="AEI41699.1"/>
    </source>
</evidence>
<evidence type="ECO:0000313" key="3">
    <source>
        <dbReference type="Proteomes" id="UP000006620"/>
    </source>
</evidence>
<dbReference type="InterPro" id="IPR025117">
    <property type="entry name" value="DUF4037"/>
</dbReference>
<dbReference type="Pfam" id="PF13228">
    <property type="entry name" value="DUF4037"/>
    <property type="match status" value="1"/>
</dbReference>
<reference evidence="3" key="1">
    <citation type="submission" date="2011-06" db="EMBL/GenBank/DDBJ databases">
        <title>Complete genome sequence of Paenibacillus mucilaginosus KNP414.</title>
        <authorList>
            <person name="Wang J."/>
            <person name="Hu S."/>
            <person name="Hu X."/>
            <person name="Zhang B."/>
            <person name="Dong D."/>
            <person name="Zhang S."/>
            <person name="Zhao K."/>
            <person name="Wu D."/>
        </authorList>
    </citation>
    <scope>NUCLEOTIDE SEQUENCE [LARGE SCALE GENOMIC DNA]</scope>
    <source>
        <strain evidence="3">KNP414</strain>
    </source>
</reference>
<dbReference type="Proteomes" id="UP000006620">
    <property type="component" value="Chromosome"/>
</dbReference>